<dbReference type="OrthoDB" id="512787at2759"/>
<proteinExistence type="predicted"/>
<evidence type="ECO:0000259" key="1">
    <source>
        <dbReference type="Pfam" id="PF25306"/>
    </source>
</evidence>
<organism evidence="2 3">
    <name type="scientific">Ostreobium quekettii</name>
    <dbReference type="NCBI Taxonomy" id="121088"/>
    <lineage>
        <taxon>Eukaryota</taxon>
        <taxon>Viridiplantae</taxon>
        <taxon>Chlorophyta</taxon>
        <taxon>core chlorophytes</taxon>
        <taxon>Ulvophyceae</taxon>
        <taxon>TCBD clade</taxon>
        <taxon>Bryopsidales</taxon>
        <taxon>Ostreobineae</taxon>
        <taxon>Ostreobiaceae</taxon>
        <taxon>Ostreobium</taxon>
    </lineage>
</organism>
<dbReference type="InterPro" id="IPR057202">
    <property type="entry name" value="DUF7880"/>
</dbReference>
<accession>A0A8S1ILQ3</accession>
<reference evidence="2" key="1">
    <citation type="submission" date="2020-12" db="EMBL/GenBank/DDBJ databases">
        <authorList>
            <person name="Iha C."/>
        </authorList>
    </citation>
    <scope>NUCLEOTIDE SEQUENCE</scope>
</reference>
<comment type="caution">
    <text evidence="2">The sequence shown here is derived from an EMBL/GenBank/DDBJ whole genome shotgun (WGS) entry which is preliminary data.</text>
</comment>
<evidence type="ECO:0000313" key="2">
    <source>
        <dbReference type="EMBL" id="CAD7695762.1"/>
    </source>
</evidence>
<sequence length="250" mass="26721">MHNHPLAAIPVVLQRFPSVGTITTLGTNTGIHCILTAVPQELHFSNCHIVCVLDWRSCDSKCGGCEQEKTRIQGASDIDVGRRRVLAVGVGTCLFTFANGPPSLAESSRGFRAYIKQKELDPLDTYVAPLLAAKQELIRSGEISALDVNEARRMLRSGALSGLRTNVRATGVYAEQLETSSEGSALATGVIHALEEYDMALLLTSRDQVPQTSVGDTLASSLQALDKLLETVPADVMGDILGTSSEDVNS</sequence>
<dbReference type="PANTHER" id="PTHR36014">
    <property type="entry name" value="OS03G0176600 PROTEIN"/>
    <property type="match status" value="1"/>
</dbReference>
<dbReference type="AlphaFoldDB" id="A0A8S1ILQ3"/>
<protein>
    <recommendedName>
        <fullName evidence="1">DUF7880 domain-containing protein</fullName>
    </recommendedName>
</protein>
<evidence type="ECO:0000313" key="3">
    <source>
        <dbReference type="Proteomes" id="UP000708148"/>
    </source>
</evidence>
<gene>
    <name evidence="2" type="ORF">OSTQU699_LOCUS1123</name>
</gene>
<dbReference type="EMBL" id="CAJHUC010000385">
    <property type="protein sequence ID" value="CAD7695762.1"/>
    <property type="molecule type" value="Genomic_DNA"/>
</dbReference>
<dbReference type="Proteomes" id="UP000708148">
    <property type="component" value="Unassembled WGS sequence"/>
</dbReference>
<dbReference type="Pfam" id="PF25306">
    <property type="entry name" value="DUF7880"/>
    <property type="match status" value="1"/>
</dbReference>
<dbReference type="PANTHER" id="PTHR36014:SF1">
    <property type="entry name" value="OS03G0176700 PROTEIN"/>
    <property type="match status" value="1"/>
</dbReference>
<feature type="domain" description="DUF7880" evidence="1">
    <location>
        <begin position="122"/>
        <end position="238"/>
    </location>
</feature>
<keyword evidence="3" id="KW-1185">Reference proteome</keyword>
<name>A0A8S1ILQ3_9CHLO</name>